<dbReference type="GO" id="GO:1990904">
    <property type="term" value="C:ribonucleoprotein complex"/>
    <property type="evidence" value="ECO:0007669"/>
    <property type="project" value="UniProtKB-KW"/>
</dbReference>
<dbReference type="Proteomes" id="UP000625711">
    <property type="component" value="Unassembled WGS sequence"/>
</dbReference>
<dbReference type="Pfam" id="PF00861">
    <property type="entry name" value="Ribosomal_L18p"/>
    <property type="match status" value="1"/>
</dbReference>
<evidence type="ECO:0000313" key="9">
    <source>
        <dbReference type="Proteomes" id="UP000625711"/>
    </source>
</evidence>
<keyword evidence="3" id="KW-0689">Ribosomal protein</keyword>
<protein>
    <recommendedName>
        <fullName evidence="6">Large ribosomal subunit protein uL18m</fullName>
    </recommendedName>
    <alternativeName>
        <fullName evidence="7">39S ribosomal protein L18, mitochondrial</fullName>
    </alternativeName>
</protein>
<dbReference type="PANTHER" id="PTHR12899">
    <property type="entry name" value="39S RIBOSOMAL PROTEIN L18, MITOCHONDRIAL"/>
    <property type="match status" value="1"/>
</dbReference>
<dbReference type="FunFam" id="3.30.420.80:FF:000005">
    <property type="entry name" value="39S ribosomal protein L18, mitochondrial"/>
    <property type="match status" value="1"/>
</dbReference>
<evidence type="ECO:0000256" key="4">
    <source>
        <dbReference type="ARBA" id="ARBA00023128"/>
    </source>
</evidence>
<evidence type="ECO:0000256" key="5">
    <source>
        <dbReference type="ARBA" id="ARBA00023274"/>
    </source>
</evidence>
<evidence type="ECO:0000256" key="2">
    <source>
        <dbReference type="ARBA" id="ARBA00007116"/>
    </source>
</evidence>
<comment type="caution">
    <text evidence="8">The sequence shown here is derived from an EMBL/GenBank/DDBJ whole genome shotgun (WGS) entry which is preliminary data.</text>
</comment>
<name>A0A834HZP3_RHYFE</name>
<gene>
    <name evidence="8" type="ORF">GWI33_017479</name>
</gene>
<dbReference type="SUPFAM" id="SSF53137">
    <property type="entry name" value="Translational machinery components"/>
    <property type="match status" value="1"/>
</dbReference>
<reference evidence="8" key="1">
    <citation type="submission" date="2020-08" db="EMBL/GenBank/DDBJ databases">
        <title>Genome sequencing and assembly of the red palm weevil Rhynchophorus ferrugineus.</title>
        <authorList>
            <person name="Dias G.B."/>
            <person name="Bergman C.M."/>
            <person name="Manee M."/>
        </authorList>
    </citation>
    <scope>NUCLEOTIDE SEQUENCE</scope>
    <source>
        <strain evidence="8">AA-2017</strain>
        <tissue evidence="8">Whole larva</tissue>
    </source>
</reference>
<dbReference type="AlphaFoldDB" id="A0A834HZP3"/>
<dbReference type="Gene3D" id="3.30.420.80">
    <property type="entry name" value="Ribosomal protein S11"/>
    <property type="match status" value="1"/>
</dbReference>
<dbReference type="EMBL" id="JAACXV010014223">
    <property type="protein sequence ID" value="KAF7269481.1"/>
    <property type="molecule type" value="Genomic_DNA"/>
</dbReference>
<dbReference type="GO" id="GO:0005840">
    <property type="term" value="C:ribosome"/>
    <property type="evidence" value="ECO:0007669"/>
    <property type="project" value="UniProtKB-KW"/>
</dbReference>
<keyword evidence="4" id="KW-0496">Mitochondrion</keyword>
<keyword evidence="9" id="KW-1185">Reference proteome</keyword>
<evidence type="ECO:0000256" key="1">
    <source>
        <dbReference type="ARBA" id="ARBA00004173"/>
    </source>
</evidence>
<dbReference type="InterPro" id="IPR036967">
    <property type="entry name" value="Ribosomal_uS11_sf"/>
</dbReference>
<dbReference type="PANTHER" id="PTHR12899:SF3">
    <property type="entry name" value="LARGE RIBOSOMAL SUBUNIT PROTEIN UL18M"/>
    <property type="match status" value="1"/>
</dbReference>
<dbReference type="InterPro" id="IPR057268">
    <property type="entry name" value="Ribosomal_L18"/>
</dbReference>
<dbReference type="GO" id="GO:0003735">
    <property type="term" value="F:structural constituent of ribosome"/>
    <property type="evidence" value="ECO:0007669"/>
    <property type="project" value="InterPro"/>
</dbReference>
<comment type="similarity">
    <text evidence="2">Belongs to the universal ribosomal protein uL18 family.</text>
</comment>
<evidence type="ECO:0000313" key="8">
    <source>
        <dbReference type="EMBL" id="KAF7269481.1"/>
    </source>
</evidence>
<sequence>MQARNYFRVMTICNLRNFSSGVSSTANISNIFINRNPRNLEKLRIGYKPDGYHVDKPGKNYWHNLKLNISNQYITATINHFENGVVLKASTSEWCVKKQLYKTKDTSAFINLGRVLGYRCLQAGLTEISFDKDSVKQNGKVALFLKELEEAGIHLKEPRQYKPTYPWDQHRPEKPWEVTE</sequence>
<keyword evidence="5" id="KW-0687">Ribonucleoprotein</keyword>
<evidence type="ECO:0000256" key="7">
    <source>
        <dbReference type="ARBA" id="ARBA00082661"/>
    </source>
</evidence>
<proteinExistence type="inferred from homology"/>
<dbReference type="InterPro" id="IPR005484">
    <property type="entry name" value="Ribosomal_uL18_bac/plant/anim"/>
</dbReference>
<evidence type="ECO:0000256" key="6">
    <source>
        <dbReference type="ARBA" id="ARBA00069051"/>
    </source>
</evidence>
<dbReference type="GO" id="GO:0005743">
    <property type="term" value="C:mitochondrial inner membrane"/>
    <property type="evidence" value="ECO:0007669"/>
    <property type="project" value="UniProtKB-ARBA"/>
</dbReference>
<evidence type="ECO:0000256" key="3">
    <source>
        <dbReference type="ARBA" id="ARBA00022980"/>
    </source>
</evidence>
<accession>A0A834HZP3</accession>
<dbReference type="GO" id="GO:0006412">
    <property type="term" value="P:translation"/>
    <property type="evidence" value="ECO:0007669"/>
    <property type="project" value="InterPro"/>
</dbReference>
<dbReference type="OrthoDB" id="1932324at2759"/>
<dbReference type="CDD" id="cd00432">
    <property type="entry name" value="Ribosomal_L18_L5e"/>
    <property type="match status" value="1"/>
</dbReference>
<organism evidence="8 9">
    <name type="scientific">Rhynchophorus ferrugineus</name>
    <name type="common">Red palm weevil</name>
    <name type="synonym">Curculio ferrugineus</name>
    <dbReference type="NCBI Taxonomy" id="354439"/>
    <lineage>
        <taxon>Eukaryota</taxon>
        <taxon>Metazoa</taxon>
        <taxon>Ecdysozoa</taxon>
        <taxon>Arthropoda</taxon>
        <taxon>Hexapoda</taxon>
        <taxon>Insecta</taxon>
        <taxon>Pterygota</taxon>
        <taxon>Neoptera</taxon>
        <taxon>Endopterygota</taxon>
        <taxon>Coleoptera</taxon>
        <taxon>Polyphaga</taxon>
        <taxon>Cucujiformia</taxon>
        <taxon>Curculionidae</taxon>
        <taxon>Dryophthorinae</taxon>
        <taxon>Rhynchophorus</taxon>
    </lineage>
</organism>
<dbReference type="GO" id="GO:0008097">
    <property type="term" value="F:5S rRNA binding"/>
    <property type="evidence" value="ECO:0007669"/>
    <property type="project" value="TreeGrafter"/>
</dbReference>
<comment type="subcellular location">
    <subcellularLocation>
        <location evidence="1">Mitochondrion</location>
    </subcellularLocation>
</comment>